<dbReference type="EMBL" id="ACEO02000002">
    <property type="protein sequence ID" value="EFC52880.1"/>
    <property type="molecule type" value="Genomic_DNA"/>
</dbReference>
<dbReference type="AlphaFoldDB" id="A0A9W5N040"/>
<sequence length="89" mass="9647">MVSCFLTAGSLGVLSEKWSPYHKAAKMLQTKITAIRPTMVCLPARGFFWGRDEDIEAVGAIEGEADVFGFFAAAPTFCDVEGDVLPFGR</sequence>
<evidence type="ECO:0000313" key="2">
    <source>
        <dbReference type="Proteomes" id="UP000004621"/>
    </source>
</evidence>
<evidence type="ECO:0000313" key="1">
    <source>
        <dbReference type="EMBL" id="EFC52880.1"/>
    </source>
</evidence>
<proteinExistence type="predicted"/>
<dbReference type="Proteomes" id="UP000004621">
    <property type="component" value="Unassembled WGS sequence"/>
</dbReference>
<comment type="caution">
    <text evidence="1">The sequence shown here is derived from an EMBL/GenBank/DDBJ whole genome shotgun (WGS) entry which is preliminary data.</text>
</comment>
<accession>A0A9W5N040</accession>
<reference evidence="1 2" key="1">
    <citation type="submission" date="2010-01" db="EMBL/GenBank/DDBJ databases">
        <authorList>
            <person name="Weinstock G."/>
            <person name="Sodergren E."/>
            <person name="Clifton S."/>
            <person name="Fulton L."/>
            <person name="Fulton B."/>
            <person name="Courtney L."/>
            <person name="Fronick C."/>
            <person name="Harrison M."/>
            <person name="Strong C."/>
            <person name="Farmer C."/>
            <person name="Delahaunty K."/>
            <person name="Markovic C."/>
            <person name="Hall O."/>
            <person name="Minx P."/>
            <person name="Tomlinson C."/>
            <person name="Mitreva M."/>
            <person name="Nelson J."/>
            <person name="Hou S."/>
            <person name="Wollam A."/>
            <person name="Pepin K.H."/>
            <person name="Johnson M."/>
            <person name="Bhonagiri V."/>
            <person name="Nash W.E."/>
            <person name="Warren W."/>
            <person name="Chinwalla A."/>
            <person name="Mardis E.R."/>
            <person name="Wilson R.K."/>
        </authorList>
    </citation>
    <scope>NUCLEOTIDE SEQUENCE [LARGE SCALE GENOMIC DNA]</scope>
    <source>
        <strain evidence="1 2">NJ9703</strain>
    </source>
</reference>
<name>A0A9W5N040_NEISU</name>
<protein>
    <submittedName>
        <fullName evidence="1">Uncharacterized protein</fullName>
    </submittedName>
</protein>
<organism evidence="1 2">
    <name type="scientific">Neisseria subflava NJ9703</name>
    <dbReference type="NCBI Taxonomy" id="546268"/>
    <lineage>
        <taxon>Bacteria</taxon>
        <taxon>Pseudomonadati</taxon>
        <taxon>Pseudomonadota</taxon>
        <taxon>Betaproteobacteria</taxon>
        <taxon>Neisseriales</taxon>
        <taxon>Neisseriaceae</taxon>
        <taxon>Neisseria</taxon>
    </lineage>
</organism>
<gene>
    <name evidence="1" type="ORF">NEISUBOT_03716</name>
</gene>